<dbReference type="InParanoid" id="W2RXN7"/>
<protein>
    <recommendedName>
        <fullName evidence="3">EthD domain-containing protein</fullName>
    </recommendedName>
</protein>
<reference evidence="1 2" key="1">
    <citation type="submission" date="2013-03" db="EMBL/GenBank/DDBJ databases">
        <title>The Genome Sequence of Phialophora europaea CBS 101466.</title>
        <authorList>
            <consortium name="The Broad Institute Genomics Platform"/>
            <person name="Cuomo C."/>
            <person name="de Hoog S."/>
            <person name="Gorbushina A."/>
            <person name="Walker B."/>
            <person name="Young S.K."/>
            <person name="Zeng Q."/>
            <person name="Gargeya S."/>
            <person name="Fitzgerald M."/>
            <person name="Haas B."/>
            <person name="Abouelleil A."/>
            <person name="Allen A.W."/>
            <person name="Alvarado L."/>
            <person name="Arachchi H.M."/>
            <person name="Berlin A.M."/>
            <person name="Chapman S.B."/>
            <person name="Gainer-Dewar J."/>
            <person name="Goldberg J."/>
            <person name="Griggs A."/>
            <person name="Gujja S."/>
            <person name="Hansen M."/>
            <person name="Howarth C."/>
            <person name="Imamovic A."/>
            <person name="Ireland A."/>
            <person name="Larimer J."/>
            <person name="McCowan C."/>
            <person name="Murphy C."/>
            <person name="Pearson M."/>
            <person name="Poon T.W."/>
            <person name="Priest M."/>
            <person name="Roberts A."/>
            <person name="Saif S."/>
            <person name="Shea T."/>
            <person name="Sisk P."/>
            <person name="Sykes S."/>
            <person name="Wortman J."/>
            <person name="Nusbaum C."/>
            <person name="Birren B."/>
        </authorList>
    </citation>
    <scope>NUCLEOTIDE SEQUENCE [LARGE SCALE GENOMIC DNA]</scope>
    <source>
        <strain evidence="1 2">CBS 101466</strain>
    </source>
</reference>
<evidence type="ECO:0000313" key="2">
    <source>
        <dbReference type="Proteomes" id="UP000030752"/>
    </source>
</evidence>
<name>W2RXN7_CYPE1</name>
<dbReference type="VEuPathDB" id="FungiDB:HMPREF1541_03147"/>
<dbReference type="HOGENOM" id="CLU_073903_0_0_1"/>
<organism evidence="1 2">
    <name type="scientific">Cyphellophora europaea (strain CBS 101466)</name>
    <name type="common">Phialophora europaea</name>
    <dbReference type="NCBI Taxonomy" id="1220924"/>
    <lineage>
        <taxon>Eukaryota</taxon>
        <taxon>Fungi</taxon>
        <taxon>Dikarya</taxon>
        <taxon>Ascomycota</taxon>
        <taxon>Pezizomycotina</taxon>
        <taxon>Eurotiomycetes</taxon>
        <taxon>Chaetothyriomycetidae</taxon>
        <taxon>Chaetothyriales</taxon>
        <taxon>Cyphellophoraceae</taxon>
        <taxon>Cyphellophora</taxon>
    </lineage>
</organism>
<dbReference type="eggNOG" id="ENOG502QR0K">
    <property type="taxonomic scope" value="Eukaryota"/>
</dbReference>
<accession>W2RXN7</accession>
<gene>
    <name evidence="1" type="ORF">HMPREF1541_03147</name>
</gene>
<proteinExistence type="predicted"/>
<dbReference type="GeneID" id="19970486"/>
<dbReference type="AlphaFoldDB" id="W2RXN7"/>
<keyword evidence="2" id="KW-1185">Reference proteome</keyword>
<evidence type="ECO:0000313" key="1">
    <source>
        <dbReference type="EMBL" id="ETN41212.1"/>
    </source>
</evidence>
<dbReference type="OrthoDB" id="2851338at2759"/>
<dbReference type="EMBL" id="KB822719">
    <property type="protein sequence ID" value="ETN41212.1"/>
    <property type="molecule type" value="Genomic_DNA"/>
</dbReference>
<evidence type="ECO:0008006" key="3">
    <source>
        <dbReference type="Google" id="ProtNLM"/>
    </source>
</evidence>
<dbReference type="STRING" id="1220924.W2RXN7"/>
<sequence length="230" mass="27148">MPAAIARPAAGFFYILSRPRPEYLEEYHEWYNTEHGPLRVKLDFVQNGYRYKCVDPDPSLFMAAYDLSRLAGLEEPEYTVLRSNRSARESEVFDKKLDWIDRRVYKDISSRGSSKGPAPVVIVVALLVRNDMIAEVHRWYEEEHITDLSRVPGWRRTRRFELVEADDLQDGYTGLLAVHDFDRDNGLDGPEHQLAKSRPWRNKIMARVRSRDNKRFEFLHEFRASDYRRP</sequence>
<dbReference type="RefSeq" id="XP_008715721.1">
    <property type="nucleotide sequence ID" value="XM_008717499.1"/>
</dbReference>
<dbReference type="Proteomes" id="UP000030752">
    <property type="component" value="Unassembled WGS sequence"/>
</dbReference>